<protein>
    <submittedName>
        <fullName evidence="1">Uncharacterized protein</fullName>
    </submittedName>
</protein>
<evidence type="ECO:0000313" key="2">
    <source>
        <dbReference type="Proteomes" id="UP000615446"/>
    </source>
</evidence>
<dbReference type="OrthoDB" id="2391056at2759"/>
<dbReference type="Proteomes" id="UP000615446">
    <property type="component" value="Unassembled WGS sequence"/>
</dbReference>
<gene>
    <name evidence="1" type="ORF">RCL2_000770000</name>
</gene>
<proteinExistence type="predicted"/>
<reference evidence="1" key="1">
    <citation type="submission" date="2019-10" db="EMBL/GenBank/DDBJ databases">
        <title>Conservation and host-specific expression of non-tandemly repeated heterogenous ribosome RNA gene in arbuscular mycorrhizal fungi.</title>
        <authorList>
            <person name="Maeda T."/>
            <person name="Kobayashi Y."/>
            <person name="Nakagawa T."/>
            <person name="Ezawa T."/>
            <person name="Yamaguchi K."/>
            <person name="Bino T."/>
            <person name="Nishimoto Y."/>
            <person name="Shigenobu S."/>
            <person name="Kawaguchi M."/>
        </authorList>
    </citation>
    <scope>NUCLEOTIDE SEQUENCE</scope>
    <source>
        <strain evidence="1">HR1</strain>
    </source>
</reference>
<dbReference type="EMBL" id="BLAL01000049">
    <property type="protein sequence ID" value="GES80416.1"/>
    <property type="molecule type" value="Genomic_DNA"/>
</dbReference>
<sequence>MLNKREFIVTVVVRNEENDNFLPGYLCHCGNIIEVANDLTNTIFEVYFKIFETKIYYSEIQIMGWNNKDIIKKLCQDISFISHLISLEQIKIFVYEVGYSSRTDWFNAGPGFKSSLIYKYQENMHILLYVFLKFIKMRLLQDKRQKLFLMITLSKFFS</sequence>
<evidence type="ECO:0000313" key="1">
    <source>
        <dbReference type="EMBL" id="GES80416.1"/>
    </source>
</evidence>
<accession>A0A8H3L7J1</accession>
<comment type="caution">
    <text evidence="1">The sequence shown here is derived from an EMBL/GenBank/DDBJ whole genome shotgun (WGS) entry which is preliminary data.</text>
</comment>
<organism evidence="1 2">
    <name type="scientific">Rhizophagus clarus</name>
    <dbReference type="NCBI Taxonomy" id="94130"/>
    <lineage>
        <taxon>Eukaryota</taxon>
        <taxon>Fungi</taxon>
        <taxon>Fungi incertae sedis</taxon>
        <taxon>Mucoromycota</taxon>
        <taxon>Glomeromycotina</taxon>
        <taxon>Glomeromycetes</taxon>
        <taxon>Glomerales</taxon>
        <taxon>Glomeraceae</taxon>
        <taxon>Rhizophagus</taxon>
    </lineage>
</organism>
<name>A0A8H3L7J1_9GLOM</name>
<dbReference type="AlphaFoldDB" id="A0A8H3L7J1"/>